<keyword evidence="3" id="KW-1185">Reference proteome</keyword>
<feature type="domain" description="DUF1508" evidence="1">
    <location>
        <begin position="10"/>
        <end position="55"/>
    </location>
</feature>
<proteinExistence type="predicted"/>
<comment type="caution">
    <text evidence="2">The sequence shown here is derived from an EMBL/GenBank/DDBJ whole genome shotgun (WGS) entry which is preliminary data.</text>
</comment>
<evidence type="ECO:0000313" key="2">
    <source>
        <dbReference type="EMBL" id="MQY44819.1"/>
    </source>
</evidence>
<dbReference type="InterPro" id="IPR010879">
    <property type="entry name" value="DUF1508"/>
</dbReference>
<dbReference type="InterPro" id="IPR051141">
    <property type="entry name" value="UPF0339_domain"/>
</dbReference>
<dbReference type="SUPFAM" id="SSF160113">
    <property type="entry name" value="YegP-like"/>
    <property type="match status" value="2"/>
</dbReference>
<name>A0A6A8A2E5_9HYPH</name>
<evidence type="ECO:0000313" key="3">
    <source>
        <dbReference type="Proteomes" id="UP000435138"/>
    </source>
</evidence>
<dbReference type="Proteomes" id="UP000435138">
    <property type="component" value="Unassembled WGS sequence"/>
</dbReference>
<reference evidence="2 3" key="1">
    <citation type="submission" date="2019-11" db="EMBL/GenBank/DDBJ databases">
        <title>Genome analysis of Rhizobacterium cereale a novel genus and species isolated from maize roots in North Spain.</title>
        <authorList>
            <person name="Menendez E."/>
            <person name="Flores-Felix J.D."/>
            <person name="Ramirez-Bahena M.-H."/>
            <person name="Igual J.M."/>
            <person name="Garcia-Fraile P."/>
            <person name="Peix A."/>
            <person name="Velazquez E."/>
        </authorList>
    </citation>
    <scope>NUCLEOTIDE SEQUENCE [LARGE SCALE GENOMIC DNA]</scope>
    <source>
        <strain evidence="2 3">RZME27</strain>
    </source>
</reference>
<feature type="domain" description="DUF1508" evidence="1">
    <location>
        <begin position="72"/>
        <end position="119"/>
    </location>
</feature>
<evidence type="ECO:0000259" key="1">
    <source>
        <dbReference type="Pfam" id="PF07411"/>
    </source>
</evidence>
<dbReference type="InterPro" id="IPR036913">
    <property type="entry name" value="YegP-like_sf"/>
</dbReference>
<protein>
    <submittedName>
        <fullName evidence="2">DUF1508 domain-containing protein</fullName>
    </submittedName>
</protein>
<sequence>MHRFKIVKAANEQFRVQFVYNAEVMVWSENYASKASAKNCIESIKKNAPDAATVDLTKDETGSGYRFEIVESKNGEHFVRFKAANGEAMVRSETYASKASAKNCIESVKKNAPGADTVDETVSA</sequence>
<organism evidence="2 3">
    <name type="scientific">Endobacterium cereale</name>
    <dbReference type="NCBI Taxonomy" id="2663029"/>
    <lineage>
        <taxon>Bacteria</taxon>
        <taxon>Pseudomonadati</taxon>
        <taxon>Pseudomonadota</taxon>
        <taxon>Alphaproteobacteria</taxon>
        <taxon>Hyphomicrobiales</taxon>
        <taxon>Rhizobiaceae</taxon>
        <taxon>Endobacterium</taxon>
    </lineage>
</organism>
<dbReference type="AlphaFoldDB" id="A0A6A8A2E5"/>
<dbReference type="Gene3D" id="2.30.29.80">
    <property type="match status" value="1"/>
</dbReference>
<dbReference type="PANTHER" id="PTHR40606:SF1">
    <property type="entry name" value="UPF0339 PROTEIN YEGP"/>
    <property type="match status" value="1"/>
</dbReference>
<dbReference type="EMBL" id="WIXI01000022">
    <property type="protein sequence ID" value="MQY44819.1"/>
    <property type="molecule type" value="Genomic_DNA"/>
</dbReference>
<accession>A0A6A8A2E5</accession>
<dbReference type="PANTHER" id="PTHR40606">
    <property type="match status" value="1"/>
</dbReference>
<gene>
    <name evidence="2" type="ORF">GAO09_01860</name>
</gene>
<dbReference type="Pfam" id="PF07411">
    <property type="entry name" value="DUF1508"/>
    <property type="match status" value="2"/>
</dbReference>